<evidence type="ECO:0000313" key="2">
    <source>
        <dbReference type="Proteomes" id="UP000051681"/>
    </source>
</evidence>
<dbReference type="EMBL" id="CYSF01000017">
    <property type="protein sequence ID" value="CUH85756.1"/>
    <property type="molecule type" value="Genomic_DNA"/>
</dbReference>
<dbReference type="Pfam" id="PF04134">
    <property type="entry name" value="DCC1-like"/>
    <property type="match status" value="1"/>
</dbReference>
<protein>
    <recommendedName>
        <fullName evidence="3">Thiol-disulfide oxidoreductase DCC</fullName>
    </recommendedName>
</protein>
<gene>
    <name evidence="1" type="ORF">TM5383_02994</name>
</gene>
<reference evidence="1 2" key="1">
    <citation type="submission" date="2015-09" db="EMBL/GenBank/DDBJ databases">
        <authorList>
            <consortium name="Swine Surveillance"/>
        </authorList>
    </citation>
    <scope>NUCLEOTIDE SEQUENCE [LARGE SCALE GENOMIC DNA]</scope>
    <source>
        <strain evidence="1 2">CECT 8383</strain>
    </source>
</reference>
<proteinExistence type="predicted"/>
<dbReference type="InterPro" id="IPR007263">
    <property type="entry name" value="DCC1-like"/>
</dbReference>
<keyword evidence="2" id="KW-1185">Reference proteome</keyword>
<dbReference type="PANTHER" id="PTHR33639:SF2">
    <property type="entry name" value="DUF393 DOMAIN-CONTAINING PROTEIN"/>
    <property type="match status" value="1"/>
</dbReference>
<dbReference type="PANTHER" id="PTHR33639">
    <property type="entry name" value="THIOL-DISULFIDE OXIDOREDUCTASE DCC"/>
    <property type="match status" value="1"/>
</dbReference>
<evidence type="ECO:0000313" key="1">
    <source>
        <dbReference type="EMBL" id="CUH85756.1"/>
    </source>
</evidence>
<name>A0A0P1GSY8_9RHOB</name>
<organism evidence="1 2">
    <name type="scientific">Thalassovita mediterranea</name>
    <dbReference type="NCBI Taxonomy" id="340021"/>
    <lineage>
        <taxon>Bacteria</taxon>
        <taxon>Pseudomonadati</taxon>
        <taxon>Pseudomonadota</taxon>
        <taxon>Alphaproteobacteria</taxon>
        <taxon>Rhodobacterales</taxon>
        <taxon>Roseobacteraceae</taxon>
        <taxon>Thalassovita</taxon>
    </lineage>
</organism>
<sequence>MPTDLQTIWQSELQSAPYVMVYDGECVMCDGFFHFVLKRDRSQQVRFVIGQSPLGQQLFKRAGLPHENFTTILVFREGKAYTKVEALAELVSSFGGLWRLARLTHWVPHVLKDPLYSLIAHNRYRLFGRYDQCVVPDEALRARFLDRGIG</sequence>
<dbReference type="STRING" id="340021.TM5383_02994"/>
<dbReference type="GO" id="GO:0015035">
    <property type="term" value="F:protein-disulfide reductase activity"/>
    <property type="evidence" value="ECO:0007669"/>
    <property type="project" value="InterPro"/>
</dbReference>
<evidence type="ECO:0008006" key="3">
    <source>
        <dbReference type="Google" id="ProtNLM"/>
    </source>
</evidence>
<dbReference type="InterPro" id="IPR052927">
    <property type="entry name" value="DCC_oxidoreductase"/>
</dbReference>
<dbReference type="RefSeq" id="WP_058319807.1">
    <property type="nucleotide sequence ID" value="NZ_CYSF01000017.1"/>
</dbReference>
<dbReference type="AlphaFoldDB" id="A0A0P1GSY8"/>
<accession>A0A0P1GSY8</accession>
<dbReference type="Proteomes" id="UP000051681">
    <property type="component" value="Unassembled WGS sequence"/>
</dbReference>